<evidence type="ECO:0000256" key="1">
    <source>
        <dbReference type="SAM" id="MobiDB-lite"/>
    </source>
</evidence>
<evidence type="ECO:0000259" key="2">
    <source>
        <dbReference type="Pfam" id="PF13649"/>
    </source>
</evidence>
<dbReference type="GO" id="GO:0032259">
    <property type="term" value="P:methylation"/>
    <property type="evidence" value="ECO:0007669"/>
    <property type="project" value="UniProtKB-KW"/>
</dbReference>
<dbReference type="PANTHER" id="PTHR43460">
    <property type="entry name" value="METHYLTRANSFERASE"/>
    <property type="match status" value="1"/>
</dbReference>
<dbReference type="Pfam" id="PF21302">
    <property type="entry name" value="Zn_ribbon_RlmA"/>
    <property type="match status" value="1"/>
</dbReference>
<dbReference type="Gene3D" id="3.40.50.150">
    <property type="entry name" value="Vaccinia Virus protein VP39"/>
    <property type="match status" value="1"/>
</dbReference>
<feature type="region of interest" description="Disordered" evidence="1">
    <location>
        <begin position="313"/>
        <end position="386"/>
    </location>
</feature>
<sequence>MPTSPNAFHDARHRLFDVLTCPVCHDRLEPADQALRCPRRHTFDIARHGYAGLLTGKQRPAVGDTASMVQARTAFLRTGRFAPLTRTLAGLAAELCPPDGTVLDAGVGTGHYLAAVLDALPGAVGLGLDTSPHALRRAARVHPRATAAGWDIRRPLPVRSRSVDLVLNVFAPRNGPEFHRVLRPDGALFVVIPAPRHLGELQRRLGLLSVDPAKEERLRRTLSARFQRAHTEAVEYVMPLSARDIEALSSMGPTAHHIDADVLRGRTALLSNPFETTASFVVSVYRPRSVSSGRGGVREADFPVALRCRRRGNSLSRPAGRAGSRRGRGGPGRLLGVHRPRSVRPATGGGPEERRGRGPSPRSAPACTGSDGRSPQPARRPLPTMS</sequence>
<evidence type="ECO:0000259" key="3">
    <source>
        <dbReference type="Pfam" id="PF21302"/>
    </source>
</evidence>
<name>A0ABW6L283_9ACTN</name>
<dbReference type="CDD" id="cd02440">
    <property type="entry name" value="AdoMet_MTases"/>
    <property type="match status" value="1"/>
</dbReference>
<accession>A0ABW6L283</accession>
<dbReference type="EMBL" id="JBIAFJ010000048">
    <property type="protein sequence ID" value="MFE9174217.1"/>
    <property type="molecule type" value="Genomic_DNA"/>
</dbReference>
<keyword evidence="4" id="KW-0808">Transferase</keyword>
<protein>
    <submittedName>
        <fullName evidence="4">RNA methyltransferase</fullName>
    </submittedName>
</protein>
<feature type="domain" description="Methyltransferase" evidence="2">
    <location>
        <begin position="102"/>
        <end position="186"/>
    </location>
</feature>
<dbReference type="InterPro" id="IPR048647">
    <property type="entry name" value="RlmA_N"/>
</dbReference>
<dbReference type="RefSeq" id="WP_388353839.1">
    <property type="nucleotide sequence ID" value="NZ_JBIAFJ010000048.1"/>
</dbReference>
<dbReference type="Pfam" id="PF13649">
    <property type="entry name" value="Methyltransf_25"/>
    <property type="match status" value="1"/>
</dbReference>
<dbReference type="InterPro" id="IPR041698">
    <property type="entry name" value="Methyltransf_25"/>
</dbReference>
<evidence type="ECO:0000313" key="4">
    <source>
        <dbReference type="EMBL" id="MFE9174217.1"/>
    </source>
</evidence>
<dbReference type="InterPro" id="IPR029063">
    <property type="entry name" value="SAM-dependent_MTases_sf"/>
</dbReference>
<dbReference type="Proteomes" id="UP001601197">
    <property type="component" value="Unassembled WGS sequence"/>
</dbReference>
<dbReference type="InterPro" id="IPR052939">
    <property type="entry name" value="23S_rRNA_MeTrnsfrase_RlmA"/>
</dbReference>
<proteinExistence type="predicted"/>
<reference evidence="4 5" key="1">
    <citation type="submission" date="2024-10" db="EMBL/GenBank/DDBJ databases">
        <title>The Natural Products Discovery Center: Release of the First 8490 Sequenced Strains for Exploring Actinobacteria Biosynthetic Diversity.</title>
        <authorList>
            <person name="Kalkreuter E."/>
            <person name="Kautsar S.A."/>
            <person name="Yang D."/>
            <person name="Bader C.D."/>
            <person name="Teijaro C.N."/>
            <person name="Fluegel L."/>
            <person name="Davis C.M."/>
            <person name="Simpson J.R."/>
            <person name="Lauterbach L."/>
            <person name="Steele A.D."/>
            <person name="Gui C."/>
            <person name="Meng S."/>
            <person name="Li G."/>
            <person name="Viehrig K."/>
            <person name="Ye F."/>
            <person name="Su P."/>
            <person name="Kiefer A.F."/>
            <person name="Nichols A."/>
            <person name="Cepeda A.J."/>
            <person name="Yan W."/>
            <person name="Fan B."/>
            <person name="Jiang Y."/>
            <person name="Adhikari A."/>
            <person name="Zheng C.-J."/>
            <person name="Schuster L."/>
            <person name="Cowan T.M."/>
            <person name="Smanski M.J."/>
            <person name="Chevrette M.G."/>
            <person name="De Carvalho L.P.S."/>
            <person name="Shen B."/>
        </authorList>
    </citation>
    <scope>NUCLEOTIDE SEQUENCE [LARGE SCALE GENOMIC DNA]</scope>
    <source>
        <strain evidence="4 5">NPDC007147</strain>
    </source>
</reference>
<comment type="caution">
    <text evidence="4">The sequence shown here is derived from an EMBL/GenBank/DDBJ whole genome shotgun (WGS) entry which is preliminary data.</text>
</comment>
<evidence type="ECO:0000313" key="5">
    <source>
        <dbReference type="Proteomes" id="UP001601197"/>
    </source>
</evidence>
<keyword evidence="5" id="KW-1185">Reference proteome</keyword>
<keyword evidence="4" id="KW-0489">Methyltransferase</keyword>
<feature type="domain" description="23S rRNA (guanine(745)-N(1))-methyltransferase N-terminal" evidence="3">
    <location>
        <begin position="20"/>
        <end position="54"/>
    </location>
</feature>
<dbReference type="PANTHER" id="PTHR43460:SF1">
    <property type="entry name" value="METHYLTRANSFERASE TYPE 11 DOMAIN-CONTAINING PROTEIN"/>
    <property type="match status" value="1"/>
</dbReference>
<organism evidence="4 5">
    <name type="scientific">Streptomyces kebangsaanensis</name>
    <dbReference type="NCBI Taxonomy" id="864058"/>
    <lineage>
        <taxon>Bacteria</taxon>
        <taxon>Bacillati</taxon>
        <taxon>Actinomycetota</taxon>
        <taxon>Actinomycetes</taxon>
        <taxon>Kitasatosporales</taxon>
        <taxon>Streptomycetaceae</taxon>
        <taxon>Streptomyces</taxon>
    </lineage>
</organism>
<gene>
    <name evidence="4" type="ORF">ACFYNZ_33065</name>
</gene>
<dbReference type="GO" id="GO:0008168">
    <property type="term" value="F:methyltransferase activity"/>
    <property type="evidence" value="ECO:0007669"/>
    <property type="project" value="UniProtKB-KW"/>
</dbReference>
<dbReference type="SUPFAM" id="SSF53335">
    <property type="entry name" value="S-adenosyl-L-methionine-dependent methyltransferases"/>
    <property type="match status" value="1"/>
</dbReference>